<keyword evidence="2" id="KW-1185">Reference proteome</keyword>
<dbReference type="InterPro" id="IPR037278">
    <property type="entry name" value="ARFGAP/RecO"/>
</dbReference>
<dbReference type="AlphaFoldDB" id="A0A1I8IYH1"/>
<dbReference type="Proteomes" id="UP000095280">
    <property type="component" value="Unplaced"/>
</dbReference>
<evidence type="ECO:0000256" key="1">
    <source>
        <dbReference type="SAM" id="MobiDB-lite"/>
    </source>
</evidence>
<feature type="compositionally biased region" description="Polar residues" evidence="1">
    <location>
        <begin position="1"/>
        <end position="18"/>
    </location>
</feature>
<evidence type="ECO:0000313" key="2">
    <source>
        <dbReference type="Proteomes" id="UP000095280"/>
    </source>
</evidence>
<proteinExistence type="predicted"/>
<sequence>MAFASANQKSPGYSQPANSGEAVSPIRALANKGENASCAECGARPTSVVGLETGGTLRLRSLRRRLQPAELASLLGNLAVAQELERNLPAFYRRPKPHAVGEADAIRHQFVLAKYRRREF</sequence>
<name>A0A1I8IYH1_9PLAT</name>
<dbReference type="WBParaSite" id="maker-uti_cns_0022405-snap-gene-0.3-mRNA-1">
    <property type="protein sequence ID" value="maker-uti_cns_0022405-snap-gene-0.3-mRNA-1"/>
    <property type="gene ID" value="maker-uti_cns_0022405-snap-gene-0.3"/>
</dbReference>
<dbReference type="SUPFAM" id="SSF57863">
    <property type="entry name" value="ArfGap/RecO-like zinc finger"/>
    <property type="match status" value="1"/>
</dbReference>
<evidence type="ECO:0000313" key="3">
    <source>
        <dbReference type="WBParaSite" id="maker-uti_cns_0022405-snap-gene-0.3-mRNA-1"/>
    </source>
</evidence>
<protein>
    <submittedName>
        <fullName evidence="3">Uncharacterized protein</fullName>
    </submittedName>
</protein>
<organism evidence="2 3">
    <name type="scientific">Macrostomum lignano</name>
    <dbReference type="NCBI Taxonomy" id="282301"/>
    <lineage>
        <taxon>Eukaryota</taxon>
        <taxon>Metazoa</taxon>
        <taxon>Spiralia</taxon>
        <taxon>Lophotrochozoa</taxon>
        <taxon>Platyhelminthes</taxon>
        <taxon>Rhabditophora</taxon>
        <taxon>Macrostomorpha</taxon>
        <taxon>Macrostomida</taxon>
        <taxon>Macrostomidae</taxon>
        <taxon>Macrostomum</taxon>
    </lineage>
</organism>
<feature type="region of interest" description="Disordered" evidence="1">
    <location>
        <begin position="1"/>
        <end position="25"/>
    </location>
</feature>
<reference evidence="3" key="1">
    <citation type="submission" date="2016-11" db="UniProtKB">
        <authorList>
            <consortium name="WormBaseParasite"/>
        </authorList>
    </citation>
    <scope>IDENTIFICATION</scope>
</reference>
<accession>A0A1I8IYH1</accession>